<dbReference type="RefSeq" id="WP_110938599.1">
    <property type="nucleotide sequence ID" value="NZ_KZ614147.1"/>
</dbReference>
<accession>A0A3A9K7R0</accession>
<organism evidence="1 2">
    <name type="scientific">Salipaludibacillus neizhouensis</name>
    <dbReference type="NCBI Taxonomy" id="885475"/>
    <lineage>
        <taxon>Bacteria</taxon>
        <taxon>Bacillati</taxon>
        <taxon>Bacillota</taxon>
        <taxon>Bacilli</taxon>
        <taxon>Bacillales</taxon>
        <taxon>Bacillaceae</taxon>
    </lineage>
</organism>
<comment type="caution">
    <text evidence="1">The sequence shown here is derived from an EMBL/GenBank/DDBJ whole genome shotgun (WGS) entry which is preliminary data.</text>
</comment>
<protein>
    <submittedName>
        <fullName evidence="1">Cyclic lactone autoinducer peptide</fullName>
    </submittedName>
</protein>
<evidence type="ECO:0000313" key="2">
    <source>
        <dbReference type="Proteomes" id="UP000281498"/>
    </source>
</evidence>
<keyword evidence="2" id="KW-1185">Reference proteome</keyword>
<dbReference type="OrthoDB" id="2920830at2"/>
<reference evidence="1 2" key="1">
    <citation type="submission" date="2017-10" db="EMBL/GenBank/DDBJ databases">
        <title>Bacillus sp. nov., a halophilic bacterium isolated from a Keqin Lake.</title>
        <authorList>
            <person name="Wang H."/>
        </authorList>
    </citation>
    <scope>NUCLEOTIDE SEQUENCE [LARGE SCALE GENOMIC DNA]</scope>
    <source>
        <strain evidence="1 2">KCTC 13187</strain>
    </source>
</reference>
<dbReference type="AlphaFoldDB" id="A0A3A9K7R0"/>
<dbReference type="Proteomes" id="UP000281498">
    <property type="component" value="Unassembled WGS sequence"/>
</dbReference>
<sequence length="40" mass="4396">MRKTAKVLSSMTRQLSTVFVSASSPLVHVPKIPKSLRVSK</sequence>
<evidence type="ECO:0000313" key="1">
    <source>
        <dbReference type="EMBL" id="RKL68259.1"/>
    </source>
</evidence>
<dbReference type="EMBL" id="PDOE01000002">
    <property type="protein sequence ID" value="RKL68259.1"/>
    <property type="molecule type" value="Genomic_DNA"/>
</dbReference>
<gene>
    <name evidence="1" type="ORF">CR203_07185</name>
</gene>
<name>A0A3A9K7R0_9BACI</name>
<proteinExistence type="predicted"/>